<keyword evidence="2" id="KW-1185">Reference proteome</keyword>
<name>A0A2I0VTQ4_9ASPA</name>
<dbReference type="Proteomes" id="UP000233837">
    <property type="component" value="Unassembled WGS sequence"/>
</dbReference>
<sequence length="80" mass="9004">MAEGSSNFSVCVDNETYEDCTLLRVEGENVHGILLQIVQALNVFHVTGHHGHKLRDPSFMRYMQRSLDGTSKTDLNAGRR</sequence>
<accession>A0A2I0VTQ4</accession>
<reference evidence="1 2" key="2">
    <citation type="journal article" date="2017" name="Nature">
        <title>The Apostasia genome and the evolution of orchids.</title>
        <authorList>
            <person name="Zhang G.Q."/>
            <person name="Liu K.W."/>
            <person name="Li Z."/>
            <person name="Lohaus R."/>
            <person name="Hsiao Y.Y."/>
            <person name="Niu S.C."/>
            <person name="Wang J.Y."/>
            <person name="Lin Y.C."/>
            <person name="Xu Q."/>
            <person name="Chen L.J."/>
            <person name="Yoshida K."/>
            <person name="Fujiwara S."/>
            <person name="Wang Z.W."/>
            <person name="Zhang Y.Q."/>
            <person name="Mitsuda N."/>
            <person name="Wang M."/>
            <person name="Liu G.H."/>
            <person name="Pecoraro L."/>
            <person name="Huang H.X."/>
            <person name="Xiao X.J."/>
            <person name="Lin M."/>
            <person name="Wu X.Y."/>
            <person name="Wu W.L."/>
            <person name="Chen Y.Y."/>
            <person name="Chang S.B."/>
            <person name="Sakamoto S."/>
            <person name="Ohme-Takagi M."/>
            <person name="Yagi M."/>
            <person name="Zeng S.J."/>
            <person name="Shen C.Y."/>
            <person name="Yeh C.M."/>
            <person name="Luo Y.B."/>
            <person name="Tsai W.C."/>
            <person name="Van de Peer Y."/>
            <person name="Liu Z.J."/>
        </authorList>
    </citation>
    <scope>NUCLEOTIDE SEQUENCE [LARGE SCALE GENOMIC DNA]</scope>
    <source>
        <tissue evidence="1">The whole plant</tissue>
    </source>
</reference>
<organism evidence="1 2">
    <name type="scientific">Dendrobium catenatum</name>
    <dbReference type="NCBI Taxonomy" id="906689"/>
    <lineage>
        <taxon>Eukaryota</taxon>
        <taxon>Viridiplantae</taxon>
        <taxon>Streptophyta</taxon>
        <taxon>Embryophyta</taxon>
        <taxon>Tracheophyta</taxon>
        <taxon>Spermatophyta</taxon>
        <taxon>Magnoliopsida</taxon>
        <taxon>Liliopsida</taxon>
        <taxon>Asparagales</taxon>
        <taxon>Orchidaceae</taxon>
        <taxon>Epidendroideae</taxon>
        <taxon>Malaxideae</taxon>
        <taxon>Dendrobiinae</taxon>
        <taxon>Dendrobium</taxon>
    </lineage>
</organism>
<dbReference type="EMBL" id="KZ503245">
    <property type="protein sequence ID" value="PKU66783.1"/>
    <property type="molecule type" value="Genomic_DNA"/>
</dbReference>
<protein>
    <submittedName>
        <fullName evidence="1">Uncharacterized protein</fullName>
    </submittedName>
</protein>
<evidence type="ECO:0000313" key="2">
    <source>
        <dbReference type="Proteomes" id="UP000233837"/>
    </source>
</evidence>
<proteinExistence type="predicted"/>
<gene>
    <name evidence="1" type="ORF">MA16_Dca027240</name>
</gene>
<evidence type="ECO:0000313" key="1">
    <source>
        <dbReference type="EMBL" id="PKU66783.1"/>
    </source>
</evidence>
<dbReference type="AlphaFoldDB" id="A0A2I0VTQ4"/>
<reference evidence="1 2" key="1">
    <citation type="journal article" date="2016" name="Sci. Rep.">
        <title>The Dendrobium catenatum Lindl. genome sequence provides insights into polysaccharide synthase, floral development and adaptive evolution.</title>
        <authorList>
            <person name="Zhang G.Q."/>
            <person name="Xu Q."/>
            <person name="Bian C."/>
            <person name="Tsai W.C."/>
            <person name="Yeh C.M."/>
            <person name="Liu K.W."/>
            <person name="Yoshida K."/>
            <person name="Zhang L.S."/>
            <person name="Chang S.B."/>
            <person name="Chen F."/>
            <person name="Shi Y."/>
            <person name="Su Y.Y."/>
            <person name="Zhang Y.Q."/>
            <person name="Chen L.J."/>
            <person name="Yin Y."/>
            <person name="Lin M."/>
            <person name="Huang H."/>
            <person name="Deng H."/>
            <person name="Wang Z.W."/>
            <person name="Zhu S.L."/>
            <person name="Zhao X."/>
            <person name="Deng C."/>
            <person name="Niu S.C."/>
            <person name="Huang J."/>
            <person name="Wang M."/>
            <person name="Liu G.H."/>
            <person name="Yang H.J."/>
            <person name="Xiao X.J."/>
            <person name="Hsiao Y.Y."/>
            <person name="Wu W.L."/>
            <person name="Chen Y.Y."/>
            <person name="Mitsuda N."/>
            <person name="Ohme-Takagi M."/>
            <person name="Luo Y.B."/>
            <person name="Van de Peer Y."/>
            <person name="Liu Z.J."/>
        </authorList>
    </citation>
    <scope>NUCLEOTIDE SEQUENCE [LARGE SCALE GENOMIC DNA]</scope>
    <source>
        <tissue evidence="1">The whole plant</tissue>
    </source>
</reference>